<evidence type="ECO:0000256" key="6">
    <source>
        <dbReference type="SAM" id="MobiDB-lite"/>
    </source>
</evidence>
<dbReference type="Gene3D" id="3.30.1360.20">
    <property type="entry name" value="Transcriptional coactivator/pterin dehydratase"/>
    <property type="match status" value="1"/>
</dbReference>
<gene>
    <name evidence="7" type="ORF">PMAA_004620</name>
</gene>
<evidence type="ECO:0000256" key="3">
    <source>
        <dbReference type="ARBA" id="ARBA00013252"/>
    </source>
</evidence>
<evidence type="ECO:0000256" key="4">
    <source>
        <dbReference type="ARBA" id="ARBA00023239"/>
    </source>
</evidence>
<dbReference type="HOGENOM" id="CLU_081974_1_1_1"/>
<comment type="catalytic activity">
    <reaction evidence="1">
        <text>(4aS,6R)-4a-hydroxy-L-erythro-5,6,7,8-tetrahydrobiopterin = (6R)-L-erythro-6,7-dihydrobiopterin + H2O</text>
        <dbReference type="Rhea" id="RHEA:11920"/>
        <dbReference type="ChEBI" id="CHEBI:15377"/>
        <dbReference type="ChEBI" id="CHEBI:15642"/>
        <dbReference type="ChEBI" id="CHEBI:43120"/>
        <dbReference type="EC" id="4.2.1.96"/>
    </reaction>
</comment>
<dbReference type="CDD" id="cd00488">
    <property type="entry name" value="PCD_DCoH"/>
    <property type="match status" value="1"/>
</dbReference>
<keyword evidence="8" id="KW-1185">Reference proteome</keyword>
<dbReference type="EMBL" id="DS995905">
    <property type="protein sequence ID" value="EEA19683.1"/>
    <property type="molecule type" value="Genomic_DNA"/>
</dbReference>
<dbReference type="SUPFAM" id="SSF55248">
    <property type="entry name" value="PCD-like"/>
    <property type="match status" value="1"/>
</dbReference>
<dbReference type="PhylomeDB" id="B6QTB8"/>
<dbReference type="Proteomes" id="UP000001294">
    <property type="component" value="Unassembled WGS sequence"/>
</dbReference>
<reference evidence="8" key="1">
    <citation type="journal article" date="2015" name="Genome Announc.">
        <title>Genome sequence of the AIDS-associated pathogen Penicillium marneffei (ATCC18224) and its near taxonomic relative Talaromyces stipitatus (ATCC10500).</title>
        <authorList>
            <person name="Nierman W.C."/>
            <person name="Fedorova-Abrams N.D."/>
            <person name="Andrianopoulos A."/>
        </authorList>
    </citation>
    <scope>NUCLEOTIDE SEQUENCE [LARGE SCALE GENOMIC DNA]</scope>
    <source>
        <strain evidence="8">ATCC 18224 / CBS 334.59 / QM 7333</strain>
    </source>
</reference>
<evidence type="ECO:0000256" key="1">
    <source>
        <dbReference type="ARBA" id="ARBA00001554"/>
    </source>
</evidence>
<protein>
    <recommendedName>
        <fullName evidence="3">4a-hydroxytetrahydrobiopterin dehydratase</fullName>
        <ecNumber evidence="3">4.2.1.96</ecNumber>
    </recommendedName>
    <alternativeName>
        <fullName evidence="5">4-alpha-hydroxy-tetrahydropterin dehydratase</fullName>
    </alternativeName>
</protein>
<dbReference type="PANTHER" id="PTHR12599:SF0">
    <property type="entry name" value="PTERIN-4-ALPHA-CARBINOLAMINE DEHYDRATASE"/>
    <property type="match status" value="1"/>
</dbReference>
<name>B6QTB8_TALMQ</name>
<organism evidence="7 8">
    <name type="scientific">Talaromyces marneffei (strain ATCC 18224 / CBS 334.59 / QM 7333)</name>
    <name type="common">Penicillium marneffei</name>
    <dbReference type="NCBI Taxonomy" id="441960"/>
    <lineage>
        <taxon>Eukaryota</taxon>
        <taxon>Fungi</taxon>
        <taxon>Dikarya</taxon>
        <taxon>Ascomycota</taxon>
        <taxon>Pezizomycotina</taxon>
        <taxon>Eurotiomycetes</taxon>
        <taxon>Eurotiomycetidae</taxon>
        <taxon>Eurotiales</taxon>
        <taxon>Trichocomaceae</taxon>
        <taxon>Talaromyces</taxon>
        <taxon>Talaromyces sect. Talaromyces</taxon>
    </lineage>
</organism>
<dbReference type="OrthoDB" id="277398at2759"/>
<feature type="compositionally biased region" description="Low complexity" evidence="6">
    <location>
        <begin position="1"/>
        <end position="13"/>
    </location>
</feature>
<proteinExistence type="inferred from homology"/>
<dbReference type="InterPro" id="IPR036428">
    <property type="entry name" value="PCD_sf"/>
</dbReference>
<dbReference type="AlphaFoldDB" id="B6QTB8"/>
<comment type="similarity">
    <text evidence="2">Belongs to the pterin-4-alpha-carbinolamine dehydratase family.</text>
</comment>
<evidence type="ECO:0000313" key="7">
    <source>
        <dbReference type="EMBL" id="EEA19683.1"/>
    </source>
</evidence>
<dbReference type="VEuPathDB" id="FungiDB:PMAA_004620"/>
<dbReference type="GO" id="GO:0006729">
    <property type="term" value="P:tetrahydrobiopterin biosynthetic process"/>
    <property type="evidence" value="ECO:0007669"/>
    <property type="project" value="InterPro"/>
</dbReference>
<evidence type="ECO:0000256" key="5">
    <source>
        <dbReference type="ARBA" id="ARBA00030497"/>
    </source>
</evidence>
<evidence type="ECO:0000256" key="2">
    <source>
        <dbReference type="ARBA" id="ARBA00006472"/>
    </source>
</evidence>
<dbReference type="Pfam" id="PF01329">
    <property type="entry name" value="Pterin_4a"/>
    <property type="match status" value="1"/>
</dbReference>
<feature type="region of interest" description="Disordered" evidence="6">
    <location>
        <begin position="1"/>
        <end position="31"/>
    </location>
</feature>
<keyword evidence="4" id="KW-0456">Lyase</keyword>
<evidence type="ECO:0000313" key="8">
    <source>
        <dbReference type="Proteomes" id="UP000001294"/>
    </source>
</evidence>
<dbReference type="GO" id="GO:0008124">
    <property type="term" value="F:4-alpha-hydroxytetrahydrobiopterin dehydratase activity"/>
    <property type="evidence" value="ECO:0007669"/>
    <property type="project" value="UniProtKB-EC"/>
</dbReference>
<accession>B6QTB8</accession>
<sequence length="146" mass="16289">MTTQPPSTLPPSQNRHYSSLPTSDTPTKPIFAEDVNPEQLSAPLQSLLEEKQWNLDEEGMGVAKMYYFKTYTKCLDFTQVVGIRSKSKNHHATITVKSGSVRIHWTTHVPRGLTQKDIDMAQYCDQQAALIGTVPQVDANKCKPAS</sequence>
<dbReference type="STRING" id="441960.B6QTB8"/>
<dbReference type="InterPro" id="IPR001533">
    <property type="entry name" value="Pterin_deHydtase"/>
</dbReference>
<feature type="compositionally biased region" description="Polar residues" evidence="6">
    <location>
        <begin position="14"/>
        <end position="26"/>
    </location>
</feature>
<dbReference type="EC" id="4.2.1.96" evidence="3"/>
<dbReference type="PANTHER" id="PTHR12599">
    <property type="entry name" value="PTERIN-4-ALPHA-CARBINOLAMINE DEHYDRATASE"/>
    <property type="match status" value="1"/>
</dbReference>